<name>A0A5E4D5I6_MARMO</name>
<dbReference type="Gene3D" id="1.20.1070.10">
    <property type="entry name" value="Rhodopsin 7-helix transmembrane proteins"/>
    <property type="match status" value="1"/>
</dbReference>
<feature type="non-terminal residue" evidence="9">
    <location>
        <position position="59"/>
    </location>
</feature>
<comment type="caution">
    <text evidence="9">The sequence shown here is derived from an EMBL/GenBank/DDBJ whole genome shotgun (WGS) entry which is preliminary data.</text>
</comment>
<evidence type="ECO:0000256" key="3">
    <source>
        <dbReference type="ARBA" id="ARBA00022989"/>
    </source>
</evidence>
<evidence type="ECO:0000259" key="8">
    <source>
        <dbReference type="PROSITE" id="PS50262"/>
    </source>
</evidence>
<sequence>MVLLVAMAYDRYVAICKPLYYSTIMSLQSSKTGASKALSTCTAHITVVVLFFGPCIFIY</sequence>
<keyword evidence="2" id="KW-0812">Transmembrane</keyword>
<evidence type="ECO:0000313" key="9">
    <source>
        <dbReference type="EMBL" id="VTJ89415.1"/>
    </source>
</evidence>
<dbReference type="InterPro" id="IPR050427">
    <property type="entry name" value="Olfactory_Receptors"/>
</dbReference>
<evidence type="ECO:0000256" key="6">
    <source>
        <dbReference type="ARBA" id="ARBA00023170"/>
    </source>
</evidence>
<keyword evidence="6" id="KW-0675">Receptor</keyword>
<dbReference type="GO" id="GO:0004930">
    <property type="term" value="F:G protein-coupled receptor activity"/>
    <property type="evidence" value="ECO:0007669"/>
    <property type="project" value="UniProtKB-KW"/>
</dbReference>
<evidence type="ECO:0000256" key="2">
    <source>
        <dbReference type="ARBA" id="ARBA00022692"/>
    </source>
</evidence>
<feature type="domain" description="G-protein coupled receptors family 1 profile" evidence="8">
    <location>
        <begin position="1"/>
        <end position="59"/>
    </location>
</feature>
<dbReference type="AlphaFoldDB" id="A0A5E4D5I6"/>
<comment type="subcellular location">
    <subcellularLocation>
        <location evidence="1">Membrane</location>
        <topology evidence="1">Multi-pass membrane protein</topology>
    </subcellularLocation>
</comment>
<protein>
    <recommendedName>
        <fullName evidence="8">G-protein coupled receptors family 1 profile domain-containing protein</fullName>
    </recommendedName>
</protein>
<dbReference type="GO" id="GO:0016020">
    <property type="term" value="C:membrane"/>
    <property type="evidence" value="ECO:0007669"/>
    <property type="project" value="UniProtKB-SubCell"/>
</dbReference>
<evidence type="ECO:0000256" key="1">
    <source>
        <dbReference type="ARBA" id="ARBA00004141"/>
    </source>
</evidence>
<keyword evidence="4" id="KW-0297">G-protein coupled receptor</keyword>
<keyword evidence="5" id="KW-0472">Membrane</keyword>
<dbReference type="InterPro" id="IPR017452">
    <property type="entry name" value="GPCR_Rhodpsn_7TM"/>
</dbReference>
<dbReference type="EMBL" id="CABDUW010003563">
    <property type="protein sequence ID" value="VTJ89415.1"/>
    <property type="molecule type" value="Genomic_DNA"/>
</dbReference>
<dbReference type="PANTHER" id="PTHR48002">
    <property type="entry name" value="OLFACTORY RECEPTOR"/>
    <property type="match status" value="1"/>
</dbReference>
<evidence type="ECO:0000256" key="4">
    <source>
        <dbReference type="ARBA" id="ARBA00023040"/>
    </source>
</evidence>
<keyword evidence="7" id="KW-0807">Transducer</keyword>
<proteinExistence type="predicted"/>
<organism evidence="9 10">
    <name type="scientific">Marmota monax</name>
    <name type="common">Woodchuck</name>
    <dbReference type="NCBI Taxonomy" id="9995"/>
    <lineage>
        <taxon>Eukaryota</taxon>
        <taxon>Metazoa</taxon>
        <taxon>Chordata</taxon>
        <taxon>Craniata</taxon>
        <taxon>Vertebrata</taxon>
        <taxon>Euteleostomi</taxon>
        <taxon>Mammalia</taxon>
        <taxon>Eutheria</taxon>
        <taxon>Euarchontoglires</taxon>
        <taxon>Glires</taxon>
        <taxon>Rodentia</taxon>
        <taxon>Sciuromorpha</taxon>
        <taxon>Sciuridae</taxon>
        <taxon>Xerinae</taxon>
        <taxon>Marmotini</taxon>
        <taxon>Marmota</taxon>
    </lineage>
</organism>
<keyword evidence="3" id="KW-1133">Transmembrane helix</keyword>
<dbReference type="SUPFAM" id="SSF81321">
    <property type="entry name" value="Family A G protein-coupled receptor-like"/>
    <property type="match status" value="1"/>
</dbReference>
<reference evidence="9" key="1">
    <citation type="submission" date="2019-04" db="EMBL/GenBank/DDBJ databases">
        <authorList>
            <person name="Alioto T."/>
            <person name="Alioto T."/>
        </authorList>
    </citation>
    <scope>NUCLEOTIDE SEQUENCE [LARGE SCALE GENOMIC DNA]</scope>
</reference>
<dbReference type="PROSITE" id="PS50262">
    <property type="entry name" value="G_PROTEIN_RECEP_F1_2"/>
    <property type="match status" value="1"/>
</dbReference>
<evidence type="ECO:0000256" key="7">
    <source>
        <dbReference type="ARBA" id="ARBA00023224"/>
    </source>
</evidence>
<keyword evidence="10" id="KW-1185">Reference proteome</keyword>
<evidence type="ECO:0000256" key="5">
    <source>
        <dbReference type="ARBA" id="ARBA00023136"/>
    </source>
</evidence>
<dbReference type="Proteomes" id="UP000335636">
    <property type="component" value="Unassembled WGS sequence"/>
</dbReference>
<gene>
    <name evidence="9" type="ORF">MONAX_5E019439</name>
</gene>
<evidence type="ECO:0000313" key="10">
    <source>
        <dbReference type="Proteomes" id="UP000335636"/>
    </source>
</evidence>
<accession>A0A5E4D5I6</accession>